<protein>
    <submittedName>
        <fullName evidence="2">Uncharacterized protein</fullName>
    </submittedName>
</protein>
<gene>
    <name evidence="2" type="ORF">PXEA_LOCUS19711</name>
</gene>
<feature type="compositionally biased region" description="Low complexity" evidence="1">
    <location>
        <begin position="206"/>
        <end position="241"/>
    </location>
</feature>
<organism evidence="2 3">
    <name type="scientific">Protopolystoma xenopodis</name>
    <dbReference type="NCBI Taxonomy" id="117903"/>
    <lineage>
        <taxon>Eukaryota</taxon>
        <taxon>Metazoa</taxon>
        <taxon>Spiralia</taxon>
        <taxon>Lophotrochozoa</taxon>
        <taxon>Platyhelminthes</taxon>
        <taxon>Monogenea</taxon>
        <taxon>Polyopisthocotylea</taxon>
        <taxon>Polystomatidea</taxon>
        <taxon>Polystomatidae</taxon>
        <taxon>Protopolystoma</taxon>
    </lineage>
</organism>
<evidence type="ECO:0000313" key="2">
    <source>
        <dbReference type="EMBL" id="VEL26271.1"/>
    </source>
</evidence>
<dbReference type="AlphaFoldDB" id="A0A448X2D9"/>
<feature type="compositionally biased region" description="Basic and acidic residues" evidence="1">
    <location>
        <begin position="189"/>
        <end position="201"/>
    </location>
</feature>
<keyword evidence="3" id="KW-1185">Reference proteome</keyword>
<name>A0A448X2D9_9PLAT</name>
<comment type="caution">
    <text evidence="2">The sequence shown here is derived from an EMBL/GenBank/DDBJ whole genome shotgun (WGS) entry which is preliminary data.</text>
</comment>
<feature type="region of interest" description="Disordered" evidence="1">
    <location>
        <begin position="179"/>
        <end position="257"/>
    </location>
</feature>
<reference evidence="2" key="1">
    <citation type="submission" date="2018-11" db="EMBL/GenBank/DDBJ databases">
        <authorList>
            <consortium name="Pathogen Informatics"/>
        </authorList>
    </citation>
    <scope>NUCLEOTIDE SEQUENCE</scope>
</reference>
<sequence length="284" mass="30490">MINAIEIESPNIGIPMTDPYEPQVTTTFAPNRPDSHSFHHVEEVIPAVQSPTPSVFSPTSSSSQPQLSFVASSSQARMATALVSDFVIVHQLVTSLVDAVSDDKAARVSASKSLDDYFELPESGEQKNKQEVALLHDAIQPLAITLGEQRDTESSTSSPMHLAFANCVPTAECCLEQEDQPNTASGLIKPKEQDEPKRMGQSDDFATYLSDSSSSLSLSSPTSTVSLATPLSTSSTYSPVSGHLGGTDNLGPPLPMRKKQHTAFTQLPSGLYQFLSQLFAVIYT</sequence>
<evidence type="ECO:0000313" key="3">
    <source>
        <dbReference type="Proteomes" id="UP000784294"/>
    </source>
</evidence>
<proteinExistence type="predicted"/>
<dbReference type="EMBL" id="CAAALY010079142">
    <property type="protein sequence ID" value="VEL26271.1"/>
    <property type="molecule type" value="Genomic_DNA"/>
</dbReference>
<evidence type="ECO:0000256" key="1">
    <source>
        <dbReference type="SAM" id="MobiDB-lite"/>
    </source>
</evidence>
<accession>A0A448X2D9</accession>
<dbReference type="Proteomes" id="UP000784294">
    <property type="component" value="Unassembled WGS sequence"/>
</dbReference>